<protein>
    <submittedName>
        <fullName evidence="3">Helix-turn-helix domain-containing protein</fullName>
    </submittedName>
</protein>
<dbReference type="CDD" id="cd00093">
    <property type="entry name" value="HTH_XRE"/>
    <property type="match status" value="1"/>
</dbReference>
<dbReference type="Proteomes" id="UP000316639">
    <property type="component" value="Unassembled WGS sequence"/>
</dbReference>
<dbReference type="InterPro" id="IPR010982">
    <property type="entry name" value="Lambda_DNA-bd_dom_sf"/>
</dbReference>
<dbReference type="InterPro" id="IPR001387">
    <property type="entry name" value="Cro/C1-type_HTH"/>
</dbReference>
<keyword evidence="1" id="KW-0472">Membrane</keyword>
<accession>A0A563EYA6</accession>
<dbReference type="GO" id="GO:0003677">
    <property type="term" value="F:DNA binding"/>
    <property type="evidence" value="ECO:0007669"/>
    <property type="project" value="InterPro"/>
</dbReference>
<gene>
    <name evidence="3" type="ORF">FKR81_11110</name>
</gene>
<sequence length="129" mass="14212">MARSERPLEFDGSGAAEFAAELRLLRQQAGSPTYRELARRAHYSSTTLSDAAGGRKLPTLEVTRAYVRACGGDVETWTRRWHEVTAPVPVQVERDERELNHQVLVACLLALVVLYWVAAPVVVGVPVTA</sequence>
<proteinExistence type="predicted"/>
<name>A0A563EYA6_9PSEU</name>
<evidence type="ECO:0000313" key="3">
    <source>
        <dbReference type="EMBL" id="TWP52124.1"/>
    </source>
</evidence>
<keyword evidence="4" id="KW-1185">Reference proteome</keyword>
<dbReference type="Pfam" id="PF13560">
    <property type="entry name" value="HTH_31"/>
    <property type="match status" value="1"/>
</dbReference>
<dbReference type="SMART" id="SM00530">
    <property type="entry name" value="HTH_XRE"/>
    <property type="match status" value="1"/>
</dbReference>
<evidence type="ECO:0000259" key="2">
    <source>
        <dbReference type="SMART" id="SM00530"/>
    </source>
</evidence>
<dbReference type="SUPFAM" id="SSF47413">
    <property type="entry name" value="lambda repressor-like DNA-binding domains"/>
    <property type="match status" value="1"/>
</dbReference>
<feature type="domain" description="HTH cro/C1-type" evidence="2">
    <location>
        <begin position="21"/>
        <end position="77"/>
    </location>
</feature>
<dbReference type="Gene3D" id="1.10.260.40">
    <property type="entry name" value="lambda repressor-like DNA-binding domains"/>
    <property type="match status" value="1"/>
</dbReference>
<organism evidence="3 4">
    <name type="scientific">Lentzea tibetensis</name>
    <dbReference type="NCBI Taxonomy" id="2591470"/>
    <lineage>
        <taxon>Bacteria</taxon>
        <taxon>Bacillati</taxon>
        <taxon>Actinomycetota</taxon>
        <taxon>Actinomycetes</taxon>
        <taxon>Pseudonocardiales</taxon>
        <taxon>Pseudonocardiaceae</taxon>
        <taxon>Lentzea</taxon>
    </lineage>
</organism>
<comment type="caution">
    <text evidence="3">The sequence shown here is derived from an EMBL/GenBank/DDBJ whole genome shotgun (WGS) entry which is preliminary data.</text>
</comment>
<dbReference type="EMBL" id="VOBR01000006">
    <property type="protein sequence ID" value="TWP52124.1"/>
    <property type="molecule type" value="Genomic_DNA"/>
</dbReference>
<dbReference type="OrthoDB" id="3688891at2"/>
<evidence type="ECO:0000256" key="1">
    <source>
        <dbReference type="SAM" id="Phobius"/>
    </source>
</evidence>
<keyword evidence="1" id="KW-1133">Transmembrane helix</keyword>
<dbReference type="AlphaFoldDB" id="A0A563EYA6"/>
<feature type="transmembrane region" description="Helical" evidence="1">
    <location>
        <begin position="103"/>
        <end position="123"/>
    </location>
</feature>
<evidence type="ECO:0000313" key="4">
    <source>
        <dbReference type="Proteomes" id="UP000316639"/>
    </source>
</evidence>
<keyword evidence="1" id="KW-0812">Transmembrane</keyword>
<reference evidence="3 4" key="1">
    <citation type="submission" date="2019-07" db="EMBL/GenBank/DDBJ databases">
        <title>Lentzea xizangensis sp. nov., isolated from Qinghai-Tibetan Plateau Soils.</title>
        <authorList>
            <person name="Huang J."/>
        </authorList>
    </citation>
    <scope>NUCLEOTIDE SEQUENCE [LARGE SCALE GENOMIC DNA]</scope>
    <source>
        <strain evidence="3 4">FXJ1.1311</strain>
    </source>
</reference>
<dbReference type="RefSeq" id="WP_146350920.1">
    <property type="nucleotide sequence ID" value="NZ_VOBR01000006.1"/>
</dbReference>